<evidence type="ECO:0000259" key="7">
    <source>
        <dbReference type="PROSITE" id="PS50850"/>
    </source>
</evidence>
<comment type="subcellular location">
    <subcellularLocation>
        <location evidence="1">Membrane</location>
        <topology evidence="1">Multi-pass membrane protein</topology>
    </subcellularLocation>
</comment>
<dbReference type="InterPro" id="IPR036259">
    <property type="entry name" value="MFS_trans_sf"/>
</dbReference>
<protein>
    <submittedName>
        <fullName evidence="8">D-galactonate transporter</fullName>
    </submittedName>
</protein>
<feature type="transmembrane region" description="Helical" evidence="6">
    <location>
        <begin position="20"/>
        <end position="37"/>
    </location>
</feature>
<dbReference type="PANTHER" id="PTHR43791:SF36">
    <property type="entry name" value="TRANSPORTER, PUTATIVE (AFU_ORTHOLOGUE AFUA_6G08340)-RELATED"/>
    <property type="match status" value="1"/>
</dbReference>
<comment type="caution">
    <text evidence="8">The sequence shown here is derived from an EMBL/GenBank/DDBJ whole genome shotgun (WGS) entry which is preliminary data.</text>
</comment>
<dbReference type="Gene3D" id="1.20.1250.20">
    <property type="entry name" value="MFS general substrate transporter like domains"/>
    <property type="match status" value="2"/>
</dbReference>
<evidence type="ECO:0000313" key="9">
    <source>
        <dbReference type="Proteomes" id="UP001180487"/>
    </source>
</evidence>
<accession>A0ABU2CA76</accession>
<sequence length="440" mass="47191">MPSPSPSSAALEKAAYSKVTWRLIPFLFLCYVVAYLDRVNVGFAKLQMLADLKFSETVYGLGAGIFFIGYFLFEVPSNMILHRTGARVWIARIMVTWGVISSAMMFVSTPTTFYVLRFFLGVAEAGFFPGIILYLTYWFPSARRARVVALFMTAIALSGVIGGPLSGWIMQAFAGVHGWAGWQWLFLLEGIPSILVGICVFFYLDDSIAKATWLTDAEKQLLIANISRDEGSRADHSLKQVFSNGRVWLMASIYFCFIMGLYGISFWLPQLIKTAGVKDVLNVGLLTMVPYGLAAVAMVLASRSSDRSGERRFHTAGAGFVGGVGLVLSGLFGGDVTWAMAALSLATMGILTGLPLFWTLPTSMLRGTAAAAGIALINSVGNLAGFVSPFMVGSIKDATGSTTAGLYVLAASLFLGGILVLLATRGQGRVSPLAASASRT</sequence>
<name>A0ABU2CA76_9BURK</name>
<dbReference type="SUPFAM" id="SSF103473">
    <property type="entry name" value="MFS general substrate transporter"/>
    <property type="match status" value="1"/>
</dbReference>
<dbReference type="Proteomes" id="UP001180487">
    <property type="component" value="Unassembled WGS sequence"/>
</dbReference>
<feature type="domain" description="Major facilitator superfamily (MFS) profile" evidence="7">
    <location>
        <begin position="23"/>
        <end position="428"/>
    </location>
</feature>
<evidence type="ECO:0000256" key="3">
    <source>
        <dbReference type="ARBA" id="ARBA00022692"/>
    </source>
</evidence>
<keyword evidence="4 6" id="KW-1133">Transmembrane helix</keyword>
<reference evidence="8 9" key="1">
    <citation type="submission" date="2023-07" db="EMBL/GenBank/DDBJ databases">
        <title>Sorghum-associated microbial communities from plants grown in Nebraska, USA.</title>
        <authorList>
            <person name="Schachtman D."/>
        </authorList>
    </citation>
    <scope>NUCLEOTIDE SEQUENCE [LARGE SCALE GENOMIC DNA]</scope>
    <source>
        <strain evidence="8 9">BE313</strain>
    </source>
</reference>
<feature type="transmembrane region" description="Helical" evidence="6">
    <location>
        <begin position="147"/>
        <end position="170"/>
    </location>
</feature>
<dbReference type="InterPro" id="IPR011701">
    <property type="entry name" value="MFS"/>
</dbReference>
<feature type="transmembrane region" description="Helical" evidence="6">
    <location>
        <begin position="313"/>
        <end position="332"/>
    </location>
</feature>
<dbReference type="InterPro" id="IPR020846">
    <property type="entry name" value="MFS_dom"/>
</dbReference>
<dbReference type="Pfam" id="PF07690">
    <property type="entry name" value="MFS_1"/>
    <property type="match status" value="1"/>
</dbReference>
<keyword evidence="2" id="KW-0813">Transport</keyword>
<keyword evidence="3 6" id="KW-0812">Transmembrane</keyword>
<evidence type="ECO:0000256" key="6">
    <source>
        <dbReference type="SAM" id="Phobius"/>
    </source>
</evidence>
<feature type="transmembrane region" description="Helical" evidence="6">
    <location>
        <begin position="404"/>
        <end position="423"/>
    </location>
</feature>
<feature type="transmembrane region" description="Helical" evidence="6">
    <location>
        <begin position="89"/>
        <end position="108"/>
    </location>
</feature>
<feature type="transmembrane region" description="Helical" evidence="6">
    <location>
        <begin position="57"/>
        <end position="77"/>
    </location>
</feature>
<organism evidence="8 9">
    <name type="scientific">Rhodoferax ferrireducens</name>
    <dbReference type="NCBI Taxonomy" id="192843"/>
    <lineage>
        <taxon>Bacteria</taxon>
        <taxon>Pseudomonadati</taxon>
        <taxon>Pseudomonadota</taxon>
        <taxon>Betaproteobacteria</taxon>
        <taxon>Burkholderiales</taxon>
        <taxon>Comamonadaceae</taxon>
        <taxon>Rhodoferax</taxon>
    </lineage>
</organism>
<feature type="transmembrane region" description="Helical" evidence="6">
    <location>
        <begin position="247"/>
        <end position="268"/>
    </location>
</feature>
<proteinExistence type="predicted"/>
<feature type="transmembrane region" description="Helical" evidence="6">
    <location>
        <begin position="338"/>
        <end position="358"/>
    </location>
</feature>
<dbReference type="PANTHER" id="PTHR43791">
    <property type="entry name" value="PERMEASE-RELATED"/>
    <property type="match status" value="1"/>
</dbReference>
<dbReference type="CDD" id="cd17319">
    <property type="entry name" value="MFS_ExuT_GudP_like"/>
    <property type="match status" value="1"/>
</dbReference>
<evidence type="ECO:0000313" key="8">
    <source>
        <dbReference type="EMBL" id="MDR7378199.1"/>
    </source>
</evidence>
<evidence type="ECO:0000256" key="2">
    <source>
        <dbReference type="ARBA" id="ARBA00022448"/>
    </source>
</evidence>
<dbReference type="RefSeq" id="WP_310374134.1">
    <property type="nucleotide sequence ID" value="NZ_JAVDXT010000002.1"/>
</dbReference>
<keyword evidence="5 6" id="KW-0472">Membrane</keyword>
<feature type="transmembrane region" description="Helical" evidence="6">
    <location>
        <begin position="182"/>
        <end position="204"/>
    </location>
</feature>
<feature type="transmembrane region" description="Helical" evidence="6">
    <location>
        <begin position="370"/>
        <end position="392"/>
    </location>
</feature>
<evidence type="ECO:0000256" key="1">
    <source>
        <dbReference type="ARBA" id="ARBA00004141"/>
    </source>
</evidence>
<feature type="transmembrane region" description="Helical" evidence="6">
    <location>
        <begin position="280"/>
        <end position="301"/>
    </location>
</feature>
<evidence type="ECO:0000256" key="4">
    <source>
        <dbReference type="ARBA" id="ARBA00022989"/>
    </source>
</evidence>
<gene>
    <name evidence="8" type="ORF">J2X19_002878</name>
</gene>
<evidence type="ECO:0000256" key="5">
    <source>
        <dbReference type="ARBA" id="ARBA00023136"/>
    </source>
</evidence>
<dbReference type="PROSITE" id="PS50850">
    <property type="entry name" value="MFS"/>
    <property type="match status" value="1"/>
</dbReference>
<keyword evidence="9" id="KW-1185">Reference proteome</keyword>
<feature type="transmembrane region" description="Helical" evidence="6">
    <location>
        <begin position="114"/>
        <end position="135"/>
    </location>
</feature>
<dbReference type="EMBL" id="JAVDXT010000002">
    <property type="protein sequence ID" value="MDR7378199.1"/>
    <property type="molecule type" value="Genomic_DNA"/>
</dbReference>